<evidence type="ECO:0000313" key="1">
    <source>
        <dbReference type="EMBL" id="CAA7404716.1"/>
    </source>
</evidence>
<dbReference type="EMBL" id="LR746274">
    <property type="protein sequence ID" value="CAA7404716.1"/>
    <property type="molecule type" value="Genomic_DNA"/>
</dbReference>
<organism evidence="1 2">
    <name type="scientific">Spirodela intermedia</name>
    <name type="common">Intermediate duckweed</name>
    <dbReference type="NCBI Taxonomy" id="51605"/>
    <lineage>
        <taxon>Eukaryota</taxon>
        <taxon>Viridiplantae</taxon>
        <taxon>Streptophyta</taxon>
        <taxon>Embryophyta</taxon>
        <taxon>Tracheophyta</taxon>
        <taxon>Spermatophyta</taxon>
        <taxon>Magnoliopsida</taxon>
        <taxon>Liliopsida</taxon>
        <taxon>Araceae</taxon>
        <taxon>Lemnoideae</taxon>
        <taxon>Spirodela</taxon>
    </lineage>
</organism>
<accession>A0A7I8L516</accession>
<proteinExistence type="predicted"/>
<reference evidence="1" key="1">
    <citation type="submission" date="2020-02" db="EMBL/GenBank/DDBJ databases">
        <authorList>
            <person name="Scholz U."/>
            <person name="Mascher M."/>
            <person name="Fiebig A."/>
        </authorList>
    </citation>
    <scope>NUCLEOTIDE SEQUENCE</scope>
</reference>
<keyword evidence="2" id="KW-1185">Reference proteome</keyword>
<sequence>MVKEMWDTFDGTFGTKGNIAFTMDVFKNIIKMCSTTSPFHTTFLSIGGFDFPLIASCFIF</sequence>
<evidence type="ECO:0000313" key="2">
    <source>
        <dbReference type="Proteomes" id="UP000663760"/>
    </source>
</evidence>
<protein>
    <submittedName>
        <fullName evidence="1">Uncharacterized protein</fullName>
    </submittedName>
</protein>
<name>A0A7I8L516_SPIIN</name>
<gene>
    <name evidence="1" type="ORF">SI8410_11015394</name>
</gene>
<dbReference type="AlphaFoldDB" id="A0A7I8L516"/>
<dbReference type="Proteomes" id="UP000663760">
    <property type="component" value="Chromosome 11"/>
</dbReference>